<feature type="compositionally biased region" description="Low complexity" evidence="5">
    <location>
        <begin position="101"/>
        <end position="122"/>
    </location>
</feature>
<dbReference type="GO" id="GO:0016020">
    <property type="term" value="C:membrane"/>
    <property type="evidence" value="ECO:0007669"/>
    <property type="project" value="TreeGrafter"/>
</dbReference>
<sequence length="557" mass="62251">MKAGKLVSSGLILRELLRNSSTRLTLPWEKLVKRLVKSENWANENSESRSISFNISDTLSEKSKNSLKDEPPGSSTSESDESQSSSSNEVLHNQFIEWMKSEGSSTTPSSLPSQSPSEDSSGNPNSTPTHVSLPRLSRNSVTSKARHLIVSLAQAKTPVSQAIQLQELCRHLINYPEACGFSLQEGALMCITKLAKETKDSKVKAYSRQALALLGYAAPPKGRGIRILSIDGGGTKGIVMIEILRQLEKVTGKPIHQLFDLICGVSTGAILAMLLGALQTNIDECIRLYQKCSEQMFQKDTLRGAGRLLWTHAYYDTAVWEKILRSVYPEKALIETTQKENMPKIVTVSALINTPTIQPFVFRNYNHSDKSLSYYEGSCKYAIWQAIRASAAAPGYFEEFLLDNYVHQDGGVLLNNPTPVAIHEAQLLWPNEDIHVCVSIGSGKYSPLNLKKEEKVALTSLRTKISRVIDSATDTEGPHRLLQDLLKPGTYFRFNPALSQWYSLDEHRPEKLSQMQTDAAMYLRKNEYKLNKAAKALVEKRSTFQSVMDQMRYDLRD</sequence>
<reference evidence="8" key="1">
    <citation type="submission" date="2011-08" db="EMBL/GenBank/DDBJ databases">
        <authorList>
            <person name="Rombauts S."/>
        </authorList>
    </citation>
    <scope>NUCLEOTIDE SEQUENCE</scope>
    <source>
        <strain evidence="8">London</strain>
    </source>
</reference>
<dbReference type="GO" id="GO:0047499">
    <property type="term" value="F:calcium-independent phospholipase A2 activity"/>
    <property type="evidence" value="ECO:0007669"/>
    <property type="project" value="TreeGrafter"/>
</dbReference>
<dbReference type="eggNOG" id="KOG4231">
    <property type="taxonomic scope" value="Eukaryota"/>
</dbReference>
<dbReference type="AlphaFoldDB" id="T1JTZ1"/>
<feature type="region of interest" description="Disordered" evidence="5">
    <location>
        <begin position="101"/>
        <end position="138"/>
    </location>
</feature>
<feature type="domain" description="PNPLA" evidence="6">
    <location>
        <begin position="228"/>
        <end position="422"/>
    </location>
</feature>
<dbReference type="HOGENOM" id="CLU_000288_144_7_1"/>
<dbReference type="STRING" id="32264.T1JTZ1"/>
<evidence type="ECO:0000256" key="5">
    <source>
        <dbReference type="SAM" id="MobiDB-lite"/>
    </source>
</evidence>
<keyword evidence="8" id="KW-1185">Reference proteome</keyword>
<dbReference type="PANTHER" id="PTHR24185:SF1">
    <property type="entry name" value="CALCIUM-INDEPENDENT PHOSPHOLIPASE A2-GAMMA"/>
    <property type="match status" value="1"/>
</dbReference>
<evidence type="ECO:0000256" key="3">
    <source>
        <dbReference type="ARBA" id="ARBA00023098"/>
    </source>
</evidence>
<dbReference type="GO" id="GO:0016042">
    <property type="term" value="P:lipid catabolic process"/>
    <property type="evidence" value="ECO:0007669"/>
    <property type="project" value="UniProtKB-UniRule"/>
</dbReference>
<gene>
    <name evidence="7" type="primary">107366678</name>
</gene>
<evidence type="ECO:0000256" key="2">
    <source>
        <dbReference type="ARBA" id="ARBA00022963"/>
    </source>
</evidence>
<keyword evidence="2 4" id="KW-0442">Lipid degradation</keyword>
<feature type="short sequence motif" description="DGA/G" evidence="4">
    <location>
        <begin position="409"/>
        <end position="411"/>
    </location>
</feature>
<dbReference type="PROSITE" id="PS51635">
    <property type="entry name" value="PNPLA"/>
    <property type="match status" value="1"/>
</dbReference>
<dbReference type="CDD" id="cd07211">
    <property type="entry name" value="Pat_PNPLA8"/>
    <property type="match status" value="1"/>
</dbReference>
<dbReference type="Gene3D" id="3.40.1090.10">
    <property type="entry name" value="Cytosolic phospholipase A2 catalytic domain"/>
    <property type="match status" value="1"/>
</dbReference>
<dbReference type="Proteomes" id="UP000015104">
    <property type="component" value="Unassembled WGS sequence"/>
</dbReference>
<dbReference type="GO" id="GO:0019369">
    <property type="term" value="P:arachidonate metabolic process"/>
    <property type="evidence" value="ECO:0007669"/>
    <property type="project" value="TreeGrafter"/>
</dbReference>
<organism evidence="7 8">
    <name type="scientific">Tetranychus urticae</name>
    <name type="common">Two-spotted spider mite</name>
    <dbReference type="NCBI Taxonomy" id="32264"/>
    <lineage>
        <taxon>Eukaryota</taxon>
        <taxon>Metazoa</taxon>
        <taxon>Ecdysozoa</taxon>
        <taxon>Arthropoda</taxon>
        <taxon>Chelicerata</taxon>
        <taxon>Arachnida</taxon>
        <taxon>Acari</taxon>
        <taxon>Acariformes</taxon>
        <taxon>Trombidiformes</taxon>
        <taxon>Prostigmata</taxon>
        <taxon>Eleutherengona</taxon>
        <taxon>Raphignathae</taxon>
        <taxon>Tetranychoidea</taxon>
        <taxon>Tetranychidae</taxon>
        <taxon>Tetranychus</taxon>
    </lineage>
</organism>
<proteinExistence type="predicted"/>
<dbReference type="OMA" id="GSHKHKL"/>
<dbReference type="EnsemblMetazoa" id="tetur01g15950.1">
    <property type="protein sequence ID" value="tetur01g15950.1"/>
    <property type="gene ID" value="tetur01g15950"/>
</dbReference>
<evidence type="ECO:0000256" key="4">
    <source>
        <dbReference type="PROSITE-ProRule" id="PRU01161"/>
    </source>
</evidence>
<evidence type="ECO:0000313" key="8">
    <source>
        <dbReference type="Proteomes" id="UP000015104"/>
    </source>
</evidence>
<evidence type="ECO:0000256" key="1">
    <source>
        <dbReference type="ARBA" id="ARBA00022801"/>
    </source>
</evidence>
<dbReference type="EMBL" id="CAEY01000486">
    <property type="status" value="NOT_ANNOTATED_CDS"/>
    <property type="molecule type" value="Genomic_DNA"/>
</dbReference>
<evidence type="ECO:0000259" key="6">
    <source>
        <dbReference type="PROSITE" id="PS51635"/>
    </source>
</evidence>
<name>T1JTZ1_TETUR</name>
<feature type="active site" description="Nucleophile" evidence="4">
    <location>
        <position position="266"/>
    </location>
</feature>
<feature type="region of interest" description="Disordered" evidence="5">
    <location>
        <begin position="61"/>
        <end position="88"/>
    </location>
</feature>
<dbReference type="InterPro" id="IPR016035">
    <property type="entry name" value="Acyl_Trfase/lysoPLipase"/>
</dbReference>
<dbReference type="Pfam" id="PF01734">
    <property type="entry name" value="Patatin"/>
    <property type="match status" value="1"/>
</dbReference>
<feature type="active site" description="Proton acceptor" evidence="4">
    <location>
        <position position="409"/>
    </location>
</feature>
<evidence type="ECO:0000313" key="7">
    <source>
        <dbReference type="EnsemblMetazoa" id="tetur01g15950.1"/>
    </source>
</evidence>
<protein>
    <recommendedName>
        <fullName evidence="6">PNPLA domain-containing protein</fullName>
    </recommendedName>
</protein>
<dbReference type="InterPro" id="IPR045217">
    <property type="entry name" value="PNPLA8-like"/>
</dbReference>
<keyword evidence="3 4" id="KW-0443">Lipid metabolism</keyword>
<dbReference type="PANTHER" id="PTHR24185">
    <property type="entry name" value="CALCIUM-INDEPENDENT PHOSPHOLIPASE A2-GAMMA"/>
    <property type="match status" value="1"/>
</dbReference>
<dbReference type="SUPFAM" id="SSF52151">
    <property type="entry name" value="FabD/lysophospholipase-like"/>
    <property type="match status" value="1"/>
</dbReference>
<dbReference type="OrthoDB" id="630895at2759"/>
<reference evidence="7" key="2">
    <citation type="submission" date="2015-06" db="UniProtKB">
        <authorList>
            <consortium name="EnsemblMetazoa"/>
        </authorList>
    </citation>
    <scope>IDENTIFICATION</scope>
</reference>
<accession>T1JTZ1</accession>
<feature type="compositionally biased region" description="Basic and acidic residues" evidence="5">
    <location>
        <begin position="61"/>
        <end position="71"/>
    </location>
</feature>
<feature type="compositionally biased region" description="Low complexity" evidence="5">
    <location>
        <begin position="74"/>
        <end position="88"/>
    </location>
</feature>
<dbReference type="InterPro" id="IPR002641">
    <property type="entry name" value="PNPLA_dom"/>
</dbReference>
<keyword evidence="1 4" id="KW-0378">Hydrolase</keyword>
<feature type="short sequence motif" description="GXSXG" evidence="4">
    <location>
        <begin position="264"/>
        <end position="268"/>
    </location>
</feature>
<feature type="short sequence motif" description="GXGXXG" evidence="4">
    <location>
        <begin position="232"/>
        <end position="237"/>
    </location>
</feature>
<dbReference type="KEGG" id="tut:107366678"/>